<dbReference type="Gene3D" id="3.40.525.10">
    <property type="entry name" value="CRAL-TRIO lipid binding domain"/>
    <property type="match status" value="1"/>
</dbReference>
<feature type="compositionally biased region" description="Basic and acidic residues" evidence="1">
    <location>
        <begin position="8"/>
        <end position="39"/>
    </location>
</feature>
<feature type="region of interest" description="Disordered" evidence="1">
    <location>
        <begin position="1"/>
        <end position="70"/>
    </location>
</feature>
<dbReference type="OrthoDB" id="75724at2759"/>
<sequence>MLSFLNNNHDDSSNNEARMEPLRMEGPAAREEEADARDNDEQDDEDSSSGSDDDSSTEGIPMPRVLGPLDEGRMALGATERLWAREIKAAAAKCPELEPLSDFWYAQVAIVSFHEHHQNLVAARSDLPAVLERLHALQDMRQEYFIRDTVSHGVEVMSRTVCDLLPGWFMAFSYHAEKGAYLRVVSLTEFNMSIFTQNEKVRTWLAAIWYINHAHVPDMEAARQGFVQYVECKGYEWRNQSMFHIKAFSEAAPLFALYPLLCQQTVHYNTGMFVKLLASMAKRLLPKHLTKDFLFESGSIGEGVTRLEELFAMPTQEVANQRLVARLKDALERRYQNEANFRL</sequence>
<reference evidence="2" key="1">
    <citation type="submission" date="2020-06" db="EMBL/GenBank/DDBJ databases">
        <authorList>
            <consortium name="Plant Systems Biology data submission"/>
        </authorList>
    </citation>
    <scope>NUCLEOTIDE SEQUENCE</scope>
    <source>
        <strain evidence="2">D6</strain>
    </source>
</reference>
<keyword evidence="3" id="KW-1185">Reference proteome</keyword>
<evidence type="ECO:0000313" key="2">
    <source>
        <dbReference type="EMBL" id="CAB9522248.1"/>
    </source>
</evidence>
<accession>A0A9N8HP30</accession>
<dbReference type="Proteomes" id="UP001153069">
    <property type="component" value="Unassembled WGS sequence"/>
</dbReference>
<comment type="caution">
    <text evidence="2">The sequence shown here is derived from an EMBL/GenBank/DDBJ whole genome shotgun (WGS) entry which is preliminary data.</text>
</comment>
<dbReference type="AlphaFoldDB" id="A0A9N8HP30"/>
<evidence type="ECO:0000313" key="3">
    <source>
        <dbReference type="Proteomes" id="UP001153069"/>
    </source>
</evidence>
<organism evidence="2 3">
    <name type="scientific">Seminavis robusta</name>
    <dbReference type="NCBI Taxonomy" id="568900"/>
    <lineage>
        <taxon>Eukaryota</taxon>
        <taxon>Sar</taxon>
        <taxon>Stramenopiles</taxon>
        <taxon>Ochrophyta</taxon>
        <taxon>Bacillariophyta</taxon>
        <taxon>Bacillariophyceae</taxon>
        <taxon>Bacillariophycidae</taxon>
        <taxon>Naviculales</taxon>
        <taxon>Naviculaceae</taxon>
        <taxon>Seminavis</taxon>
    </lineage>
</organism>
<dbReference type="InterPro" id="IPR036865">
    <property type="entry name" value="CRAL-TRIO_dom_sf"/>
</dbReference>
<dbReference type="EMBL" id="CAICTM010001281">
    <property type="protein sequence ID" value="CAB9522248.1"/>
    <property type="molecule type" value="Genomic_DNA"/>
</dbReference>
<evidence type="ECO:0000256" key="1">
    <source>
        <dbReference type="SAM" id="MobiDB-lite"/>
    </source>
</evidence>
<proteinExistence type="predicted"/>
<gene>
    <name evidence="2" type="ORF">SEMRO_1283_G259110.1</name>
</gene>
<name>A0A9N8HP30_9STRA</name>
<feature type="compositionally biased region" description="Acidic residues" evidence="1">
    <location>
        <begin position="40"/>
        <end position="56"/>
    </location>
</feature>
<protein>
    <submittedName>
        <fullName evidence="2">Uncharacterized protein</fullName>
    </submittedName>
</protein>